<dbReference type="AlphaFoldDB" id="A0AAF0ZLP9"/>
<sequence length="183" mass="21125">MPTTYLGMPLGSNHKALDIWDGILEKTERKLTRWKAQYLSLGGRLILINSDLDSLPTYVMSLFPIPAKVVEKLDRLRRNLLWHGNKEGKEQGWNISFRIMLNDWEIERVAALLGTLGGIFIIPTATDRVLWKLSRDGVFSVKSAYNCGLHEMTRGTQYPWRYFWKSALPTKVKGFTWLVIRTV</sequence>
<proteinExistence type="predicted"/>
<evidence type="ECO:0000313" key="2">
    <source>
        <dbReference type="Proteomes" id="UP001234989"/>
    </source>
</evidence>
<dbReference type="Proteomes" id="UP001234989">
    <property type="component" value="Chromosome 8"/>
</dbReference>
<keyword evidence="2" id="KW-1185">Reference proteome</keyword>
<dbReference type="PANTHER" id="PTHR33116">
    <property type="entry name" value="REVERSE TRANSCRIPTASE ZINC-BINDING DOMAIN-CONTAINING PROTEIN-RELATED-RELATED"/>
    <property type="match status" value="1"/>
</dbReference>
<dbReference type="PANTHER" id="PTHR33116:SF85">
    <property type="entry name" value="REVERSE TRANSCRIPTASE ZINC-BINDING DOMAIN-CONTAINING PROTEIN"/>
    <property type="match status" value="1"/>
</dbReference>
<evidence type="ECO:0008006" key="3">
    <source>
        <dbReference type="Google" id="ProtNLM"/>
    </source>
</evidence>
<organism evidence="1 2">
    <name type="scientific">Solanum verrucosum</name>
    <dbReference type="NCBI Taxonomy" id="315347"/>
    <lineage>
        <taxon>Eukaryota</taxon>
        <taxon>Viridiplantae</taxon>
        <taxon>Streptophyta</taxon>
        <taxon>Embryophyta</taxon>
        <taxon>Tracheophyta</taxon>
        <taxon>Spermatophyta</taxon>
        <taxon>Magnoliopsida</taxon>
        <taxon>eudicotyledons</taxon>
        <taxon>Gunneridae</taxon>
        <taxon>Pentapetalae</taxon>
        <taxon>asterids</taxon>
        <taxon>lamiids</taxon>
        <taxon>Solanales</taxon>
        <taxon>Solanaceae</taxon>
        <taxon>Solanoideae</taxon>
        <taxon>Solaneae</taxon>
        <taxon>Solanum</taxon>
    </lineage>
</organism>
<gene>
    <name evidence="1" type="ORF">MTR67_035673</name>
</gene>
<protein>
    <recommendedName>
        <fullName evidence="3">Reverse transcriptase zinc-binding domain-containing protein</fullName>
    </recommendedName>
</protein>
<name>A0AAF0ZLP9_SOLVR</name>
<reference evidence="1" key="1">
    <citation type="submission" date="2023-08" db="EMBL/GenBank/DDBJ databases">
        <title>A de novo genome assembly of Solanum verrucosum Schlechtendal, a Mexican diploid species geographically isolated from the other diploid A-genome species in potato relatives.</title>
        <authorList>
            <person name="Hosaka K."/>
        </authorList>
    </citation>
    <scope>NUCLEOTIDE SEQUENCE</scope>
    <source>
        <tissue evidence="1">Young leaves</tissue>
    </source>
</reference>
<accession>A0AAF0ZLP9</accession>
<dbReference type="EMBL" id="CP133619">
    <property type="protein sequence ID" value="WMV42288.1"/>
    <property type="molecule type" value="Genomic_DNA"/>
</dbReference>
<evidence type="ECO:0000313" key="1">
    <source>
        <dbReference type="EMBL" id="WMV42288.1"/>
    </source>
</evidence>